<reference evidence="1" key="1">
    <citation type="submission" date="2022-11" db="EMBL/GenBank/DDBJ databases">
        <title>Minimal conservation of predation-associated metabolite biosynthetic gene clusters underscores biosynthetic potential of Myxococcota including descriptions for ten novel species: Archangium lansinium sp. nov., Myxococcus landrumus sp. nov., Nannocystis bai.</title>
        <authorList>
            <person name="Ahearne A."/>
            <person name="Stevens C."/>
            <person name="Dowd S."/>
        </authorList>
    </citation>
    <scope>NUCLEOTIDE SEQUENCE</scope>
    <source>
        <strain evidence="1">Fl3</strain>
    </source>
</reference>
<proteinExistence type="predicted"/>
<dbReference type="RefSeq" id="WP_269037095.1">
    <property type="nucleotide sequence ID" value="NZ_CP114040.1"/>
</dbReference>
<gene>
    <name evidence="1" type="ORF">O0S08_01255</name>
</gene>
<protein>
    <submittedName>
        <fullName evidence="1">Uncharacterized protein</fullName>
    </submittedName>
</protein>
<organism evidence="1 2">
    <name type="scientific">Nannocystis punicea</name>
    <dbReference type="NCBI Taxonomy" id="2995304"/>
    <lineage>
        <taxon>Bacteria</taxon>
        <taxon>Pseudomonadati</taxon>
        <taxon>Myxococcota</taxon>
        <taxon>Polyangia</taxon>
        <taxon>Nannocystales</taxon>
        <taxon>Nannocystaceae</taxon>
        <taxon>Nannocystis</taxon>
    </lineage>
</organism>
<accession>A0ABY7H6N3</accession>
<sequence length="261" mass="28570">MPTVDYLNISVHGYACEILVNDAPIARTPLGDPYTATPPISEWLITGDNELAVRIDAVAPPTACRDPLSPRRLIVQRCVGELGEVVPAGEDQVLDEIDFTPHPDDAPLVLPLRLSDPFRLPSGPTWAWQSAPRLQLDAATIAELLMFLDVVHADLAVGDMSSLLSRQQIKFAEVAPLCDTTPEAAQAELRDQFTALAADGAWSVEPLRPDDLELRLCCHGRVVEPRTRDGRPALRGRAAEGSEWSLPIFIARIDGMFEIVR</sequence>
<evidence type="ECO:0000313" key="1">
    <source>
        <dbReference type="EMBL" id="WAS94760.1"/>
    </source>
</evidence>
<keyword evidence="2" id="KW-1185">Reference proteome</keyword>
<dbReference type="EMBL" id="CP114040">
    <property type="protein sequence ID" value="WAS94760.1"/>
    <property type="molecule type" value="Genomic_DNA"/>
</dbReference>
<name>A0ABY7H6N3_9BACT</name>
<dbReference type="Proteomes" id="UP001164459">
    <property type="component" value="Chromosome"/>
</dbReference>
<evidence type="ECO:0000313" key="2">
    <source>
        <dbReference type="Proteomes" id="UP001164459"/>
    </source>
</evidence>